<dbReference type="EMBL" id="RXIC02000026">
    <property type="protein sequence ID" value="KAB1202491.1"/>
    <property type="molecule type" value="Genomic_DNA"/>
</dbReference>
<dbReference type="AlphaFoldDB" id="A0A6A1UQD7"/>
<evidence type="ECO:0000313" key="1">
    <source>
        <dbReference type="EMBL" id="KAB1202491.1"/>
    </source>
</evidence>
<dbReference type="Proteomes" id="UP000516437">
    <property type="component" value="Chromosome 8"/>
</dbReference>
<accession>A0A6A1UQD7</accession>
<reference evidence="1 2" key="1">
    <citation type="journal article" date="2019" name="Plant Biotechnol. J.">
        <title>The red bayberry genome and genetic basis of sex determination.</title>
        <authorList>
            <person name="Jia H.M."/>
            <person name="Jia H.J."/>
            <person name="Cai Q.L."/>
            <person name="Wang Y."/>
            <person name="Zhao H.B."/>
            <person name="Yang W.F."/>
            <person name="Wang G.Y."/>
            <person name="Li Y.H."/>
            <person name="Zhan D.L."/>
            <person name="Shen Y.T."/>
            <person name="Niu Q.F."/>
            <person name="Chang L."/>
            <person name="Qiu J."/>
            <person name="Zhao L."/>
            <person name="Xie H.B."/>
            <person name="Fu W.Y."/>
            <person name="Jin J."/>
            <person name="Li X.W."/>
            <person name="Jiao Y."/>
            <person name="Zhou C.C."/>
            <person name="Tu T."/>
            <person name="Chai C.Y."/>
            <person name="Gao J.L."/>
            <person name="Fan L.J."/>
            <person name="van de Weg E."/>
            <person name="Wang J.Y."/>
            <person name="Gao Z.S."/>
        </authorList>
    </citation>
    <scope>NUCLEOTIDE SEQUENCE [LARGE SCALE GENOMIC DNA]</scope>
    <source>
        <tissue evidence="1">Leaves</tissue>
    </source>
</reference>
<gene>
    <name evidence="1" type="ORF">CJ030_MR8G018296</name>
</gene>
<sequence>MRSPSSSSVSNGRQEVSSLEVEVDEAARLYFYGIKAQIRTSRTEGRGIRTEDFLAARVTQVARHLACNYFEWIDPAPVVYGEDTLAGMVRKVKILKDGEEGEDFKG</sequence>
<evidence type="ECO:0000313" key="2">
    <source>
        <dbReference type="Proteomes" id="UP000516437"/>
    </source>
</evidence>
<keyword evidence="2" id="KW-1185">Reference proteome</keyword>
<proteinExistence type="predicted"/>
<name>A0A6A1UQD7_9ROSI</name>
<organism evidence="1 2">
    <name type="scientific">Morella rubra</name>
    <name type="common">Chinese bayberry</name>
    <dbReference type="NCBI Taxonomy" id="262757"/>
    <lineage>
        <taxon>Eukaryota</taxon>
        <taxon>Viridiplantae</taxon>
        <taxon>Streptophyta</taxon>
        <taxon>Embryophyta</taxon>
        <taxon>Tracheophyta</taxon>
        <taxon>Spermatophyta</taxon>
        <taxon>Magnoliopsida</taxon>
        <taxon>eudicotyledons</taxon>
        <taxon>Gunneridae</taxon>
        <taxon>Pentapetalae</taxon>
        <taxon>rosids</taxon>
        <taxon>fabids</taxon>
        <taxon>Fagales</taxon>
        <taxon>Myricaceae</taxon>
        <taxon>Morella</taxon>
    </lineage>
</organism>
<protein>
    <submittedName>
        <fullName evidence="1">Uncharacterized protein</fullName>
    </submittedName>
</protein>
<comment type="caution">
    <text evidence="1">The sequence shown here is derived from an EMBL/GenBank/DDBJ whole genome shotgun (WGS) entry which is preliminary data.</text>
</comment>